<feature type="transmembrane region" description="Helical" evidence="10">
    <location>
        <begin position="674"/>
        <end position="694"/>
    </location>
</feature>
<keyword evidence="5" id="KW-0547">Nucleotide-binding</keyword>
<evidence type="ECO:0000256" key="10">
    <source>
        <dbReference type="SAM" id="Phobius"/>
    </source>
</evidence>
<dbReference type="AlphaFoldDB" id="A0A9D1N4P3"/>
<dbReference type="GO" id="GO:0043190">
    <property type="term" value="C:ATP-binding cassette (ABC) transporter complex"/>
    <property type="evidence" value="ECO:0007669"/>
    <property type="project" value="TreeGrafter"/>
</dbReference>
<dbReference type="SUPFAM" id="SSF52540">
    <property type="entry name" value="P-loop containing nucleoside triphosphate hydrolases"/>
    <property type="match status" value="2"/>
</dbReference>
<dbReference type="InterPro" id="IPR017871">
    <property type="entry name" value="ABC_transporter-like_CS"/>
</dbReference>
<keyword evidence="8 10" id="KW-0472">Membrane</keyword>
<name>A0A9D1N4P3_9FIRM</name>
<feature type="transmembrane region" description="Helical" evidence="10">
    <location>
        <begin position="701"/>
        <end position="726"/>
    </location>
</feature>
<accession>A0A9D1N4P3</accession>
<dbReference type="Gene3D" id="3.40.50.300">
    <property type="entry name" value="P-loop containing nucleotide triphosphate hydrolases"/>
    <property type="match status" value="2"/>
</dbReference>
<dbReference type="Pfam" id="PF00005">
    <property type="entry name" value="ABC_tran"/>
    <property type="match status" value="2"/>
</dbReference>
<dbReference type="InterPro" id="IPR003439">
    <property type="entry name" value="ABC_transporter-like_ATP-bd"/>
</dbReference>
<dbReference type="GO" id="GO:0016887">
    <property type="term" value="F:ATP hydrolysis activity"/>
    <property type="evidence" value="ECO:0007669"/>
    <property type="project" value="InterPro"/>
</dbReference>
<keyword evidence="10" id="KW-1133">Transmembrane helix</keyword>
<dbReference type="InterPro" id="IPR009825">
    <property type="entry name" value="ECF_substrate-spec-like"/>
</dbReference>
<dbReference type="PROSITE" id="PS50893">
    <property type="entry name" value="ABC_TRANSPORTER_2"/>
    <property type="match status" value="2"/>
</dbReference>
<reference evidence="12" key="1">
    <citation type="submission" date="2020-10" db="EMBL/GenBank/DDBJ databases">
        <authorList>
            <person name="Gilroy R."/>
        </authorList>
    </citation>
    <scope>NUCLEOTIDE SEQUENCE</scope>
    <source>
        <strain evidence="12">ChiSjej4B22-8349</strain>
    </source>
</reference>
<reference evidence="12" key="2">
    <citation type="journal article" date="2021" name="PeerJ">
        <title>Extensive microbial diversity within the chicken gut microbiome revealed by metagenomics and culture.</title>
        <authorList>
            <person name="Gilroy R."/>
            <person name="Ravi A."/>
            <person name="Getino M."/>
            <person name="Pursley I."/>
            <person name="Horton D.L."/>
            <person name="Alikhan N.F."/>
            <person name="Baker D."/>
            <person name="Gharbi K."/>
            <person name="Hall N."/>
            <person name="Watson M."/>
            <person name="Adriaenssens E.M."/>
            <person name="Foster-Nyarko E."/>
            <person name="Jarju S."/>
            <person name="Secka A."/>
            <person name="Antonio M."/>
            <person name="Oren A."/>
            <person name="Chaudhuri R.R."/>
            <person name="La Ragione R."/>
            <person name="Hildebrand F."/>
            <person name="Pallen M.J."/>
        </authorList>
    </citation>
    <scope>NUCLEOTIDE SEQUENCE</scope>
    <source>
        <strain evidence="12">ChiSjej4B22-8349</strain>
    </source>
</reference>
<evidence type="ECO:0000256" key="7">
    <source>
        <dbReference type="ARBA" id="ARBA00022967"/>
    </source>
</evidence>
<sequence length="850" mass="93633">MEVFEIKNMTFTYAGASRPAIKDISLRIEPGEMMTVCGKSGSGKSTLLRHMKPALAPVGEISGSLTFCGRNIRELSHEEQASRIGYVLQNPDNQIVTDKVWHELAFGLESLGEDTATIRLRVAEMASYFGIQAWFHKDVAELSGGQKQLLNLASVMVMQPDVLILDEPTSQLDPIAAEEFLDTVRKINRELGTTVLLAEHRLEQVVTMSDRVVVLDDGRIIADDAPANVGAILAVKGHPMFMAMPTPMQAYGHLYQCGIGREEACPTDVREGRNWLTALMKGKRITEVSLPDVEPQENGSPVIEMKDIWFRYSRDENDVLRDFSLSINRGELLCMVGGNGAGKTTALNIMGGIRKHYRGAVKISGKTGILPQNPQTVFVEKTLSRDLMEVLEGHPLSGSEREKKVREMTELLEIDGLLDMHPYDLSGGEQQRAALAKVLLLEPDILLLDEPTKGLDPDFKEKLAGILTRLIEGGMTIVMASHDIEFCCRHADRCAMVFDGKVISCGAPRRFFSGNSFYTTAANRMSRHIFENAVNVEDLIRLVKNNLGEGSKVTLKENDSFGEKVENMSSNGGYGIVMKDPKAKYMQGDLPGGKISDSRRSSNEKRESKADERRTISLLTIDVVMMALALGTVFAGIYIFDNQRYFIVSMLLVIYAMVPFFARFERSSPKAREIVILAVMISVAVAGRAAFFMVPNFKPTVAIIIIAGVALGRQAGFLTGAMSAFVSNFLFGQGPWTTWQMLAMAVIGYLAGAVFYRYGDRMKVVVLAVFGGAATFFIYGAITDMWTILMMTSQPSLATAMVVYGAAVPFNAVHAAATVIFLLLLAKPMVEKLNRVKVKYGMGRADDIRR</sequence>
<organism evidence="12 13">
    <name type="scientific">Candidatus Allocopromorpha excrementipullorum</name>
    <dbReference type="NCBI Taxonomy" id="2840743"/>
    <lineage>
        <taxon>Bacteria</taxon>
        <taxon>Bacillati</taxon>
        <taxon>Bacillota</taxon>
        <taxon>Clostridia</taxon>
        <taxon>Eubacteriales</taxon>
        <taxon>Eubacteriaceae</taxon>
        <taxon>Eubacteriaceae incertae sedis</taxon>
        <taxon>Candidatus Allocopromorpha</taxon>
    </lineage>
</organism>
<keyword evidence="6 12" id="KW-0067">ATP-binding</keyword>
<dbReference type="CDD" id="cd03225">
    <property type="entry name" value="ABC_cobalt_CbiO_domain1"/>
    <property type="match status" value="2"/>
</dbReference>
<feature type="compositionally biased region" description="Basic and acidic residues" evidence="9">
    <location>
        <begin position="596"/>
        <end position="609"/>
    </location>
</feature>
<dbReference type="PROSITE" id="PS00211">
    <property type="entry name" value="ABC_TRANSPORTER_1"/>
    <property type="match status" value="2"/>
</dbReference>
<dbReference type="InterPro" id="IPR050095">
    <property type="entry name" value="ECF_ABC_transporter_ATP-bd"/>
</dbReference>
<dbReference type="InterPro" id="IPR027417">
    <property type="entry name" value="P-loop_NTPase"/>
</dbReference>
<gene>
    <name evidence="12" type="ORF">IAD25_00125</name>
</gene>
<proteinExistence type="inferred from homology"/>
<dbReference type="PANTHER" id="PTHR43553">
    <property type="entry name" value="HEAVY METAL TRANSPORTER"/>
    <property type="match status" value="1"/>
</dbReference>
<feature type="domain" description="ABC transporter" evidence="11">
    <location>
        <begin position="4"/>
        <end position="242"/>
    </location>
</feature>
<dbReference type="InterPro" id="IPR015856">
    <property type="entry name" value="ABC_transpr_CbiO/EcfA_su"/>
</dbReference>
<evidence type="ECO:0000256" key="9">
    <source>
        <dbReference type="SAM" id="MobiDB-lite"/>
    </source>
</evidence>
<evidence type="ECO:0000256" key="2">
    <source>
        <dbReference type="ARBA" id="ARBA00005417"/>
    </source>
</evidence>
<dbReference type="EMBL" id="DVOB01000003">
    <property type="protein sequence ID" value="HIU95102.1"/>
    <property type="molecule type" value="Genomic_DNA"/>
</dbReference>
<comment type="caution">
    <text evidence="12">The sequence shown here is derived from an EMBL/GenBank/DDBJ whole genome shotgun (WGS) entry which is preliminary data.</text>
</comment>
<dbReference type="GO" id="GO:0042626">
    <property type="term" value="F:ATPase-coupled transmembrane transporter activity"/>
    <property type="evidence" value="ECO:0007669"/>
    <property type="project" value="TreeGrafter"/>
</dbReference>
<evidence type="ECO:0000256" key="6">
    <source>
        <dbReference type="ARBA" id="ARBA00022840"/>
    </source>
</evidence>
<feature type="transmembrane region" description="Helical" evidence="10">
    <location>
        <begin position="764"/>
        <end position="782"/>
    </location>
</feature>
<keyword evidence="4" id="KW-1003">Cell membrane</keyword>
<evidence type="ECO:0000256" key="5">
    <source>
        <dbReference type="ARBA" id="ARBA00022741"/>
    </source>
</evidence>
<dbReference type="SMART" id="SM00382">
    <property type="entry name" value="AAA"/>
    <property type="match status" value="2"/>
</dbReference>
<dbReference type="InterPro" id="IPR003593">
    <property type="entry name" value="AAA+_ATPase"/>
</dbReference>
<protein>
    <submittedName>
        <fullName evidence="12">ATP-binding cassette domain-containing protein</fullName>
    </submittedName>
</protein>
<evidence type="ECO:0000259" key="11">
    <source>
        <dbReference type="PROSITE" id="PS50893"/>
    </source>
</evidence>
<keyword evidence="3" id="KW-0813">Transport</keyword>
<comment type="subcellular location">
    <subcellularLocation>
        <location evidence="1">Cell membrane</location>
        <topology evidence="1">Peripheral membrane protein</topology>
    </subcellularLocation>
</comment>
<keyword evidence="7" id="KW-1278">Translocase</keyword>
<feature type="transmembrane region" description="Helical" evidence="10">
    <location>
        <begin position="802"/>
        <end position="825"/>
    </location>
</feature>
<dbReference type="Proteomes" id="UP000824130">
    <property type="component" value="Unassembled WGS sequence"/>
</dbReference>
<feature type="transmembrane region" description="Helical" evidence="10">
    <location>
        <begin position="645"/>
        <end position="662"/>
    </location>
</feature>
<comment type="similarity">
    <text evidence="2">Belongs to the ABC transporter superfamily.</text>
</comment>
<keyword evidence="10" id="KW-0812">Transmembrane</keyword>
<evidence type="ECO:0000256" key="1">
    <source>
        <dbReference type="ARBA" id="ARBA00004202"/>
    </source>
</evidence>
<evidence type="ECO:0000313" key="12">
    <source>
        <dbReference type="EMBL" id="HIU95102.1"/>
    </source>
</evidence>
<evidence type="ECO:0000256" key="4">
    <source>
        <dbReference type="ARBA" id="ARBA00022475"/>
    </source>
</evidence>
<dbReference type="Pfam" id="PF07155">
    <property type="entry name" value="ECF-ribofla_trS"/>
    <property type="match status" value="1"/>
</dbReference>
<evidence type="ECO:0000313" key="13">
    <source>
        <dbReference type="Proteomes" id="UP000824130"/>
    </source>
</evidence>
<feature type="region of interest" description="Disordered" evidence="9">
    <location>
        <begin position="589"/>
        <end position="609"/>
    </location>
</feature>
<feature type="transmembrane region" description="Helical" evidence="10">
    <location>
        <begin position="616"/>
        <end position="638"/>
    </location>
</feature>
<feature type="domain" description="ABC transporter" evidence="11">
    <location>
        <begin position="303"/>
        <end position="524"/>
    </location>
</feature>
<evidence type="ECO:0000256" key="3">
    <source>
        <dbReference type="ARBA" id="ARBA00022448"/>
    </source>
</evidence>
<dbReference type="Gene3D" id="1.10.1760.20">
    <property type="match status" value="1"/>
</dbReference>
<evidence type="ECO:0000256" key="8">
    <source>
        <dbReference type="ARBA" id="ARBA00023136"/>
    </source>
</evidence>
<feature type="transmembrane region" description="Helical" evidence="10">
    <location>
        <begin position="738"/>
        <end position="757"/>
    </location>
</feature>
<dbReference type="GO" id="GO:0005524">
    <property type="term" value="F:ATP binding"/>
    <property type="evidence" value="ECO:0007669"/>
    <property type="project" value="UniProtKB-KW"/>
</dbReference>